<comment type="caution">
    <text evidence="4">The sequence shown here is derived from an EMBL/GenBank/DDBJ whole genome shotgun (WGS) entry which is preliminary data.</text>
</comment>
<evidence type="ECO:0000256" key="1">
    <source>
        <dbReference type="ARBA" id="ARBA00004370"/>
    </source>
</evidence>
<dbReference type="GO" id="GO:0098542">
    <property type="term" value="P:defense response to other organism"/>
    <property type="evidence" value="ECO:0007669"/>
    <property type="project" value="InterPro"/>
</dbReference>
<keyword evidence="3" id="KW-0812">Transmembrane</keyword>
<proteinExistence type="predicted"/>
<dbReference type="InterPro" id="IPR044839">
    <property type="entry name" value="NDR1-like"/>
</dbReference>
<accession>A0A830D0F1</accession>
<dbReference type="EMBL" id="BMAC01000591">
    <property type="protein sequence ID" value="GFP99841.1"/>
    <property type="molecule type" value="Genomic_DNA"/>
</dbReference>
<evidence type="ECO:0000256" key="2">
    <source>
        <dbReference type="ARBA" id="ARBA00023136"/>
    </source>
</evidence>
<evidence type="ECO:0008006" key="6">
    <source>
        <dbReference type="Google" id="ProtNLM"/>
    </source>
</evidence>
<name>A0A830D0F1_9LAMI</name>
<dbReference type="GO" id="GO:0005886">
    <property type="term" value="C:plasma membrane"/>
    <property type="evidence" value="ECO:0007669"/>
    <property type="project" value="TreeGrafter"/>
</dbReference>
<keyword evidence="5" id="KW-1185">Reference proteome</keyword>
<sequence>MEERLPPPPPTKRNPLLPLPPAAAQVASGLETYVVQIPRDQIYRVPPPEHARIVESYHNRNARNPVTNRRKTFCWATSVPVVLVVVAVIAVFSIRATLYYPTPPAFTVARIQAKNLEHASKDHRRSEFDVILRAENPNKRLSVSYQGGSGETSLVYKNIKIGQGTFRSQIKQEPGGGGDDFQVVLAGNVAALSLEIEKILNGSTEKLMALMMEVTIDMNSWVRNERKNIKISCDFRVKNSLTKKNKISFQECRTEF</sequence>
<dbReference type="Proteomes" id="UP000653305">
    <property type="component" value="Unassembled WGS sequence"/>
</dbReference>
<keyword evidence="2 3" id="KW-0472">Membrane</keyword>
<evidence type="ECO:0000256" key="3">
    <source>
        <dbReference type="SAM" id="Phobius"/>
    </source>
</evidence>
<keyword evidence="3" id="KW-1133">Transmembrane helix</keyword>
<dbReference type="PANTHER" id="PTHR31234:SF68">
    <property type="entry name" value="EXPRESSED PROTEIN"/>
    <property type="match status" value="1"/>
</dbReference>
<organism evidence="4 5">
    <name type="scientific">Phtheirospermum japonicum</name>
    <dbReference type="NCBI Taxonomy" id="374723"/>
    <lineage>
        <taxon>Eukaryota</taxon>
        <taxon>Viridiplantae</taxon>
        <taxon>Streptophyta</taxon>
        <taxon>Embryophyta</taxon>
        <taxon>Tracheophyta</taxon>
        <taxon>Spermatophyta</taxon>
        <taxon>Magnoliopsida</taxon>
        <taxon>eudicotyledons</taxon>
        <taxon>Gunneridae</taxon>
        <taxon>Pentapetalae</taxon>
        <taxon>asterids</taxon>
        <taxon>lamiids</taxon>
        <taxon>Lamiales</taxon>
        <taxon>Orobanchaceae</taxon>
        <taxon>Orobanchaceae incertae sedis</taxon>
        <taxon>Phtheirospermum</taxon>
    </lineage>
</organism>
<dbReference type="OrthoDB" id="996955at2759"/>
<feature type="transmembrane region" description="Helical" evidence="3">
    <location>
        <begin position="73"/>
        <end position="94"/>
    </location>
</feature>
<dbReference type="AlphaFoldDB" id="A0A830D0F1"/>
<protein>
    <recommendedName>
        <fullName evidence="6">Late embryogenesis abundant protein LEA-2 subgroup domain-containing protein</fullName>
    </recommendedName>
</protein>
<evidence type="ECO:0000313" key="5">
    <source>
        <dbReference type="Proteomes" id="UP000653305"/>
    </source>
</evidence>
<dbReference type="PANTHER" id="PTHR31234">
    <property type="entry name" value="LATE EMBRYOGENESIS ABUNDANT (LEA) HYDROXYPROLINE-RICH GLYCOPROTEIN FAMILY"/>
    <property type="match status" value="1"/>
</dbReference>
<reference evidence="4" key="1">
    <citation type="submission" date="2020-07" db="EMBL/GenBank/DDBJ databases">
        <title>Ethylene signaling mediates host invasion by parasitic plants.</title>
        <authorList>
            <person name="Yoshida S."/>
        </authorList>
    </citation>
    <scope>NUCLEOTIDE SEQUENCE</scope>
    <source>
        <strain evidence="4">Okayama</strain>
    </source>
</reference>
<evidence type="ECO:0000313" key="4">
    <source>
        <dbReference type="EMBL" id="GFP99841.1"/>
    </source>
</evidence>
<comment type="subcellular location">
    <subcellularLocation>
        <location evidence="1">Membrane</location>
    </subcellularLocation>
</comment>
<gene>
    <name evidence="4" type="ORF">PHJA_002128200</name>
</gene>